<sequence length="131" mass="15345">MPVDNNLGEYYLYGIESVKKIKGDYDQNSESFIHNNSDNLNTRDLVESEHGEVITKLDKNLIIEQELKQQLLSSMPIKNNENDNSENQPFAPDTKNVSKELMRLLLLELRENQQHQWYIGKSNNFYLILLM</sequence>
<gene>
    <name evidence="1" type="ORF">ACOLOM_LOCUS2967</name>
</gene>
<accession>A0ACA9L0U0</accession>
<name>A0ACA9L0U0_9GLOM</name>
<reference evidence="1" key="1">
    <citation type="submission" date="2021-06" db="EMBL/GenBank/DDBJ databases">
        <authorList>
            <person name="Kallberg Y."/>
            <person name="Tangrot J."/>
            <person name="Rosling A."/>
        </authorList>
    </citation>
    <scope>NUCLEOTIDE SEQUENCE</scope>
    <source>
        <strain evidence="1">CL356</strain>
    </source>
</reference>
<comment type="caution">
    <text evidence="1">The sequence shown here is derived from an EMBL/GenBank/DDBJ whole genome shotgun (WGS) entry which is preliminary data.</text>
</comment>
<evidence type="ECO:0000313" key="1">
    <source>
        <dbReference type="EMBL" id="CAG8505084.1"/>
    </source>
</evidence>
<evidence type="ECO:0000313" key="2">
    <source>
        <dbReference type="Proteomes" id="UP000789525"/>
    </source>
</evidence>
<dbReference type="EMBL" id="CAJVPT010004191">
    <property type="protein sequence ID" value="CAG8505084.1"/>
    <property type="molecule type" value="Genomic_DNA"/>
</dbReference>
<keyword evidence="2" id="KW-1185">Reference proteome</keyword>
<proteinExistence type="predicted"/>
<dbReference type="Proteomes" id="UP000789525">
    <property type="component" value="Unassembled WGS sequence"/>
</dbReference>
<protein>
    <submittedName>
        <fullName evidence="1">702_t:CDS:1</fullName>
    </submittedName>
</protein>
<organism evidence="1 2">
    <name type="scientific">Acaulospora colombiana</name>
    <dbReference type="NCBI Taxonomy" id="27376"/>
    <lineage>
        <taxon>Eukaryota</taxon>
        <taxon>Fungi</taxon>
        <taxon>Fungi incertae sedis</taxon>
        <taxon>Mucoromycota</taxon>
        <taxon>Glomeromycotina</taxon>
        <taxon>Glomeromycetes</taxon>
        <taxon>Diversisporales</taxon>
        <taxon>Acaulosporaceae</taxon>
        <taxon>Acaulospora</taxon>
    </lineage>
</organism>